<sequence>MNKQAIIVRGGWEGHQPEAATDLFLPFLADSGFDYEIFDSPAVYADADRMATTDLIVQCVTMSTIEKDQVLGLRAAIEAGTGFAGWHGGIADSFRASDDYLHLMGAQFATHPGKHPHERVGEQSDNYLPHRIDILPEAADHPITRGIESFDLDTEQYWVLTDDLLDVLATTTLPSREFDPWHGRATCPAVWTRRWGRGRIFVSTPGHRVEVLEHPSVRTIIERGMLWASR</sequence>
<name>A0ABP8LA62_9MICO</name>
<dbReference type="SUPFAM" id="SSF52317">
    <property type="entry name" value="Class I glutamine amidotransferase-like"/>
    <property type="match status" value="1"/>
</dbReference>
<dbReference type="InterPro" id="IPR029010">
    <property type="entry name" value="ThuA-like"/>
</dbReference>
<dbReference type="EMBL" id="BAABGN010000011">
    <property type="protein sequence ID" value="GAA4425772.1"/>
    <property type="molecule type" value="Genomic_DNA"/>
</dbReference>
<dbReference type="PANTHER" id="PTHR40469">
    <property type="entry name" value="SECRETED GLYCOSYL HYDROLASE"/>
    <property type="match status" value="1"/>
</dbReference>
<dbReference type="PANTHER" id="PTHR40469:SF2">
    <property type="entry name" value="GALACTOSE-BINDING DOMAIN-LIKE SUPERFAMILY PROTEIN"/>
    <property type="match status" value="1"/>
</dbReference>
<accession>A0ABP8LA62</accession>
<feature type="domain" description="ThuA-like" evidence="1">
    <location>
        <begin position="5"/>
        <end position="228"/>
    </location>
</feature>
<reference evidence="3" key="1">
    <citation type="journal article" date="2019" name="Int. J. Syst. Evol. Microbiol.">
        <title>The Global Catalogue of Microorganisms (GCM) 10K type strain sequencing project: providing services to taxonomists for standard genome sequencing and annotation.</title>
        <authorList>
            <consortium name="The Broad Institute Genomics Platform"/>
            <consortium name="The Broad Institute Genome Sequencing Center for Infectious Disease"/>
            <person name="Wu L."/>
            <person name="Ma J."/>
        </authorList>
    </citation>
    <scope>NUCLEOTIDE SEQUENCE [LARGE SCALE GENOMIC DNA]</scope>
    <source>
        <strain evidence="3">JCM 17810</strain>
    </source>
</reference>
<comment type="caution">
    <text evidence="2">The sequence shown here is derived from an EMBL/GenBank/DDBJ whole genome shotgun (WGS) entry which is preliminary data.</text>
</comment>
<gene>
    <name evidence="2" type="ORF">GCM10023169_23740</name>
</gene>
<evidence type="ECO:0000313" key="2">
    <source>
        <dbReference type="EMBL" id="GAA4425772.1"/>
    </source>
</evidence>
<proteinExistence type="predicted"/>
<evidence type="ECO:0000313" key="3">
    <source>
        <dbReference type="Proteomes" id="UP001500622"/>
    </source>
</evidence>
<evidence type="ECO:0000259" key="1">
    <source>
        <dbReference type="Pfam" id="PF06283"/>
    </source>
</evidence>
<dbReference type="RefSeq" id="WP_345216479.1">
    <property type="nucleotide sequence ID" value="NZ_BAABGN010000011.1"/>
</dbReference>
<dbReference type="Gene3D" id="3.40.50.880">
    <property type="match status" value="1"/>
</dbReference>
<dbReference type="Pfam" id="PF06283">
    <property type="entry name" value="ThuA"/>
    <property type="match status" value="1"/>
</dbReference>
<protein>
    <submittedName>
        <fullName evidence="2">ThuA domain-containing protein</fullName>
    </submittedName>
</protein>
<organism evidence="2 3">
    <name type="scientific">Georgenia halophila</name>
    <dbReference type="NCBI Taxonomy" id="620889"/>
    <lineage>
        <taxon>Bacteria</taxon>
        <taxon>Bacillati</taxon>
        <taxon>Actinomycetota</taxon>
        <taxon>Actinomycetes</taxon>
        <taxon>Micrococcales</taxon>
        <taxon>Bogoriellaceae</taxon>
        <taxon>Georgenia</taxon>
    </lineage>
</organism>
<dbReference type="InterPro" id="IPR029062">
    <property type="entry name" value="Class_I_gatase-like"/>
</dbReference>
<dbReference type="Proteomes" id="UP001500622">
    <property type="component" value="Unassembled WGS sequence"/>
</dbReference>
<keyword evidence="3" id="KW-1185">Reference proteome</keyword>